<sequence>MSLTLQLYTMLAMIGMGAWLGAALDTYHRFLKRAERKRWLVFIHDILFWVVQALLVFYVLLRVNEAELRIYVFLALLCGFAAYQSLLKVLYKRILEFIIYICVQTIQFFVRLFQLLIVKPIILIIQMVIAFIFLIFRMLLSIGKGLWNVFFAILLFVGKLFFVPVRFLSLLIWKLLPKRVKIFIIRYAGFFAHIKKLKKYMFSIWERIKKKLGGPRK</sequence>
<evidence type="ECO:0000256" key="1">
    <source>
        <dbReference type="SAM" id="Phobius"/>
    </source>
</evidence>
<dbReference type="InterPro" id="IPR019074">
    <property type="entry name" value="YabQ"/>
</dbReference>
<dbReference type="EMBL" id="JOTN01000025">
    <property type="protein sequence ID" value="KEK17601.1"/>
    <property type="molecule type" value="Genomic_DNA"/>
</dbReference>
<name>A0A073JTS8_9BACI</name>
<keyword evidence="3" id="KW-1185">Reference proteome</keyword>
<dbReference type="eggNOG" id="ENOG5032RAH">
    <property type="taxonomic scope" value="Bacteria"/>
</dbReference>
<reference evidence="2 3" key="1">
    <citation type="submission" date="2014-06" db="EMBL/GenBank/DDBJ databases">
        <title>Draft genome sequence of Bacillus manliponensis JCM 15802 (MCCC 1A00708).</title>
        <authorList>
            <person name="Lai Q."/>
            <person name="Liu Y."/>
            <person name="Shao Z."/>
        </authorList>
    </citation>
    <scope>NUCLEOTIDE SEQUENCE [LARGE SCALE GENOMIC DNA]</scope>
    <source>
        <strain evidence="2 3">JCM 15802</strain>
    </source>
</reference>
<comment type="caution">
    <text evidence="2">The sequence shown here is derived from an EMBL/GenBank/DDBJ whole genome shotgun (WGS) entry which is preliminary data.</text>
</comment>
<keyword evidence="1" id="KW-1133">Transmembrane helix</keyword>
<dbReference type="RefSeq" id="WP_034642921.1">
    <property type="nucleotide sequence ID" value="NZ_CBCSJC010000030.1"/>
</dbReference>
<feature type="transmembrane region" description="Helical" evidence="1">
    <location>
        <begin position="112"/>
        <end position="140"/>
    </location>
</feature>
<feature type="transmembrane region" description="Helical" evidence="1">
    <location>
        <begin position="39"/>
        <end position="58"/>
    </location>
</feature>
<accession>A0A073JTS8</accession>
<protein>
    <submittedName>
        <fullName evidence="2">Spore cortex biosynthesis protein</fullName>
    </submittedName>
</protein>
<organism evidence="2 3">
    <name type="scientific">Bacillus manliponensis</name>
    <dbReference type="NCBI Taxonomy" id="574376"/>
    <lineage>
        <taxon>Bacteria</taxon>
        <taxon>Bacillati</taxon>
        <taxon>Bacillota</taxon>
        <taxon>Bacilli</taxon>
        <taxon>Bacillales</taxon>
        <taxon>Bacillaceae</taxon>
        <taxon>Bacillus</taxon>
        <taxon>Bacillus cereus group</taxon>
    </lineage>
</organism>
<dbReference type="Proteomes" id="UP000027822">
    <property type="component" value="Unassembled WGS sequence"/>
</dbReference>
<keyword evidence="1" id="KW-0472">Membrane</keyword>
<evidence type="ECO:0000313" key="3">
    <source>
        <dbReference type="Proteomes" id="UP000027822"/>
    </source>
</evidence>
<evidence type="ECO:0000313" key="2">
    <source>
        <dbReference type="EMBL" id="KEK17601.1"/>
    </source>
</evidence>
<feature type="transmembrane region" description="Helical" evidence="1">
    <location>
        <begin position="70"/>
        <end position="91"/>
    </location>
</feature>
<dbReference type="AlphaFoldDB" id="A0A073JTS8"/>
<feature type="transmembrane region" description="Helical" evidence="1">
    <location>
        <begin position="6"/>
        <end position="27"/>
    </location>
</feature>
<keyword evidence="1" id="KW-0812">Transmembrane</keyword>
<dbReference type="STRING" id="574376.BAMA_12130"/>
<gene>
    <name evidence="2" type="ORF">BAMA_12130</name>
</gene>
<feature type="transmembrane region" description="Helical" evidence="1">
    <location>
        <begin position="146"/>
        <end position="173"/>
    </location>
</feature>
<dbReference type="NCBIfam" id="TIGR02893">
    <property type="entry name" value="spore_yabQ"/>
    <property type="match status" value="1"/>
</dbReference>
<proteinExistence type="predicted"/>
<dbReference type="OrthoDB" id="1653819at2"/>
<dbReference type="Pfam" id="PF09578">
    <property type="entry name" value="Spore_YabQ"/>
    <property type="match status" value="1"/>
</dbReference>